<dbReference type="PANTHER" id="PTHR46796">
    <property type="entry name" value="HTH-TYPE TRANSCRIPTIONAL ACTIVATOR RHAS-RELATED"/>
    <property type="match status" value="1"/>
</dbReference>
<protein>
    <submittedName>
        <fullName evidence="5">AraC-type DNA-binding protein</fullName>
    </submittedName>
</protein>
<evidence type="ECO:0000256" key="2">
    <source>
        <dbReference type="ARBA" id="ARBA00023125"/>
    </source>
</evidence>
<proteinExistence type="predicted"/>
<dbReference type="PROSITE" id="PS51318">
    <property type="entry name" value="TAT"/>
    <property type="match status" value="1"/>
</dbReference>
<name>A0A1M5JU63_9BRAD</name>
<dbReference type="InterPro" id="IPR009057">
    <property type="entry name" value="Homeodomain-like_sf"/>
</dbReference>
<keyword evidence="3" id="KW-0804">Transcription</keyword>
<dbReference type="Pfam" id="PF12833">
    <property type="entry name" value="HTH_18"/>
    <property type="match status" value="1"/>
</dbReference>
<dbReference type="GO" id="GO:0003700">
    <property type="term" value="F:DNA-binding transcription factor activity"/>
    <property type="evidence" value="ECO:0007669"/>
    <property type="project" value="InterPro"/>
</dbReference>
<dbReference type="InterPro" id="IPR006311">
    <property type="entry name" value="TAT_signal"/>
</dbReference>
<dbReference type="Proteomes" id="UP000190675">
    <property type="component" value="Chromosome I"/>
</dbReference>
<dbReference type="GO" id="GO:0043565">
    <property type="term" value="F:sequence-specific DNA binding"/>
    <property type="evidence" value="ECO:0007669"/>
    <property type="project" value="InterPro"/>
</dbReference>
<dbReference type="Gene3D" id="1.10.10.60">
    <property type="entry name" value="Homeodomain-like"/>
    <property type="match status" value="2"/>
</dbReference>
<keyword evidence="1" id="KW-0805">Transcription regulation</keyword>
<reference evidence="5 6" key="1">
    <citation type="submission" date="2016-11" db="EMBL/GenBank/DDBJ databases">
        <authorList>
            <person name="Jaros S."/>
            <person name="Januszkiewicz K."/>
            <person name="Wedrychowicz H."/>
        </authorList>
    </citation>
    <scope>NUCLEOTIDE SEQUENCE [LARGE SCALE GENOMIC DNA]</scope>
    <source>
        <strain evidence="5 6">GAS242</strain>
    </source>
</reference>
<dbReference type="AlphaFoldDB" id="A0A1M5JU63"/>
<keyword evidence="2 5" id="KW-0238">DNA-binding</keyword>
<feature type="domain" description="HTH araC/xylS-type" evidence="4">
    <location>
        <begin position="312"/>
        <end position="410"/>
    </location>
</feature>
<gene>
    <name evidence="5" type="ORF">SAMN05444169_2486</name>
</gene>
<dbReference type="InterPro" id="IPR050204">
    <property type="entry name" value="AraC_XylS_family_regulators"/>
</dbReference>
<evidence type="ECO:0000256" key="3">
    <source>
        <dbReference type="ARBA" id="ARBA00023163"/>
    </source>
</evidence>
<dbReference type="SMART" id="SM00342">
    <property type="entry name" value="HTH_ARAC"/>
    <property type="match status" value="1"/>
</dbReference>
<evidence type="ECO:0000313" key="6">
    <source>
        <dbReference type="Proteomes" id="UP000190675"/>
    </source>
</evidence>
<organism evidence="5 6">
    <name type="scientific">Bradyrhizobium erythrophlei</name>
    <dbReference type="NCBI Taxonomy" id="1437360"/>
    <lineage>
        <taxon>Bacteria</taxon>
        <taxon>Pseudomonadati</taxon>
        <taxon>Pseudomonadota</taxon>
        <taxon>Alphaproteobacteria</taxon>
        <taxon>Hyphomicrobiales</taxon>
        <taxon>Nitrobacteraceae</taxon>
        <taxon>Bradyrhizobium</taxon>
    </lineage>
</organism>
<evidence type="ECO:0000313" key="5">
    <source>
        <dbReference type="EMBL" id="SHG44107.1"/>
    </source>
</evidence>
<dbReference type="PRINTS" id="PR00032">
    <property type="entry name" value="HTHARAC"/>
</dbReference>
<evidence type="ECO:0000259" key="4">
    <source>
        <dbReference type="PROSITE" id="PS01124"/>
    </source>
</evidence>
<accession>A0A1M5JU63</accession>
<dbReference type="InterPro" id="IPR018060">
    <property type="entry name" value="HTH_AraC"/>
</dbReference>
<dbReference type="EMBL" id="LT670818">
    <property type="protein sequence ID" value="SHG44107.1"/>
    <property type="molecule type" value="Genomic_DNA"/>
</dbReference>
<dbReference type="PANTHER" id="PTHR46796:SF14">
    <property type="entry name" value="TRANSCRIPTIONAL REGULATORY PROTEIN"/>
    <property type="match status" value="1"/>
</dbReference>
<dbReference type="SUPFAM" id="SSF46689">
    <property type="entry name" value="Homeodomain-like"/>
    <property type="match status" value="2"/>
</dbReference>
<dbReference type="PROSITE" id="PS01124">
    <property type="entry name" value="HTH_ARAC_FAMILY_2"/>
    <property type="match status" value="1"/>
</dbReference>
<dbReference type="InterPro" id="IPR020449">
    <property type="entry name" value="Tscrpt_reg_AraC-type_HTH"/>
</dbReference>
<evidence type="ECO:0000256" key="1">
    <source>
        <dbReference type="ARBA" id="ARBA00023015"/>
    </source>
</evidence>
<sequence length="413" mass="45043">MNSQGDLRPRYPMNRRAFVSVVAAGAASTLIQGTAAVAQRAPKARNVVLVHGLFAERVMLVRGDCTIAGSGAQCHSRAKSQLGVDEVTLSDNPRLVLLFACGEGHPMPHPPKPASTKNPVVVAVGLPDAPVLTTRAARGTGMAFLELNCERRNAGITQAVREDAFLISLQMKTCPDFDLYADGRLILPKGFDADDIAIFDLRTNLASDLRDPFHAVDFYLPHKALVAMGDDGDIPRHIQELRHAPGTTVRDPVARDLLLSMRPALAAGPEETPELFVDHVALALSIHVALRYGDVAALPKQWGGGLAPWQERRAKEFLDAHIGAGITLNVLARACELSNRHFTRAFRQSTGMAPHQWLQYRRTEKAKHLLDKSSASLSSIALDCGFADQSHFTRTFSRVVGVPPGTWRRTKRE</sequence>